<sequence>MSHSRQTSLDPQYQDHANRTSKAKAPLSKLSSGRPQSLNLPLRVRQNSPTGEKTKKQLKRATTSAGRASSANPRRFDIREFDLMAPPPGKRRSNLTQTTSLVDTKPHGSFDADPSEALTSRIAASILQEGYGVRAASATVPLKVQDAVDRCLQEVSTTVEDEHPQWALPTYHSGYPRSAIATPDFDQASDYSGSNGRNGTTDQPDEDSDVPFLYDQVQDRLERQGSQHHVIQRKNSMKARVLDATQAYPCPFRRRNPVVFNVRDQEQCARRPFADIQELKYVMEIQPNFATTHTDMITGVPADEICDVESASTYSSEENGITEEMDRVLADRKKVRTWAQIWRLLFPQDTAVLDPDFQPAVEMVEMEQELDDSQAELKADLSDNLKRLLPEQPDAVCFFLAGQFQLVFEQHRAKINRRCRQNTESTSNRTSTIERNRGHISRFSIRNTEGITRGYNTQSTNQQSQPKLQRQRLSQAQPIVPRTSFTPATASSVYSTHSSLPSISNSQPATRSSTFSMTGMQVESPRLPFRDWVQGIKFSNGEDGSQRDSGLAMDQCEVCRMEPCQCGSYAGYADQLSAFMTPAAPQAPDSEAAFAMGNQGNDDGEVEWATQYGDSMMPAEMPLPASAVEAQ</sequence>
<name>A0A423XC13_9PEZI</name>
<feature type="compositionally biased region" description="Polar residues" evidence="1">
    <location>
        <begin position="33"/>
        <end position="51"/>
    </location>
</feature>
<feature type="region of interest" description="Disordered" evidence="1">
    <location>
        <begin position="177"/>
        <end position="210"/>
    </location>
</feature>
<accession>A0A423XC13</accession>
<dbReference type="AlphaFoldDB" id="A0A423XC13"/>
<proteinExistence type="predicted"/>
<feature type="compositionally biased region" description="Low complexity" evidence="1">
    <location>
        <begin position="23"/>
        <end position="32"/>
    </location>
</feature>
<evidence type="ECO:0000256" key="1">
    <source>
        <dbReference type="SAM" id="MobiDB-lite"/>
    </source>
</evidence>
<keyword evidence="3" id="KW-1185">Reference proteome</keyword>
<dbReference type="EMBL" id="LKEB01000019">
    <property type="protein sequence ID" value="ROW13545.1"/>
    <property type="molecule type" value="Genomic_DNA"/>
</dbReference>
<feature type="compositionally biased region" description="Low complexity" evidence="1">
    <location>
        <begin position="60"/>
        <end position="71"/>
    </location>
</feature>
<feature type="compositionally biased region" description="Polar residues" evidence="1">
    <location>
        <begin position="1"/>
        <end position="11"/>
    </location>
</feature>
<reference evidence="2 3" key="1">
    <citation type="submission" date="2015-09" db="EMBL/GenBank/DDBJ databases">
        <title>Host preference determinants of Valsa canker pathogens revealed by comparative genomics.</title>
        <authorList>
            <person name="Yin Z."/>
            <person name="Huang L."/>
        </authorList>
    </citation>
    <scope>NUCLEOTIDE SEQUENCE [LARGE SCALE GENOMIC DNA]</scope>
    <source>
        <strain evidence="2 3">SXYLt</strain>
    </source>
</reference>
<comment type="caution">
    <text evidence="2">The sequence shown here is derived from an EMBL/GenBank/DDBJ whole genome shotgun (WGS) entry which is preliminary data.</text>
</comment>
<dbReference type="InParanoid" id="A0A423XC13"/>
<feature type="region of interest" description="Disordered" evidence="1">
    <location>
        <begin position="495"/>
        <end position="517"/>
    </location>
</feature>
<feature type="region of interest" description="Disordered" evidence="1">
    <location>
        <begin position="1"/>
        <end position="75"/>
    </location>
</feature>
<evidence type="ECO:0000313" key="3">
    <source>
        <dbReference type="Proteomes" id="UP000285146"/>
    </source>
</evidence>
<dbReference type="OrthoDB" id="610608at2759"/>
<feature type="region of interest" description="Disordered" evidence="1">
    <location>
        <begin position="446"/>
        <end position="479"/>
    </location>
</feature>
<protein>
    <submittedName>
        <fullName evidence="2">Uncharacterized protein</fullName>
    </submittedName>
</protein>
<gene>
    <name evidence="2" type="ORF">VPNG_04490</name>
</gene>
<feature type="compositionally biased region" description="Polar residues" evidence="1">
    <location>
        <begin position="189"/>
        <end position="202"/>
    </location>
</feature>
<dbReference type="Proteomes" id="UP000285146">
    <property type="component" value="Unassembled WGS sequence"/>
</dbReference>
<dbReference type="STRING" id="1230097.A0A423XC13"/>
<organism evidence="2 3">
    <name type="scientific">Cytospora leucostoma</name>
    <dbReference type="NCBI Taxonomy" id="1230097"/>
    <lineage>
        <taxon>Eukaryota</taxon>
        <taxon>Fungi</taxon>
        <taxon>Dikarya</taxon>
        <taxon>Ascomycota</taxon>
        <taxon>Pezizomycotina</taxon>
        <taxon>Sordariomycetes</taxon>
        <taxon>Sordariomycetidae</taxon>
        <taxon>Diaporthales</taxon>
        <taxon>Cytosporaceae</taxon>
        <taxon>Cytospora</taxon>
    </lineage>
</organism>
<evidence type="ECO:0000313" key="2">
    <source>
        <dbReference type="EMBL" id="ROW13545.1"/>
    </source>
</evidence>